<evidence type="ECO:0000256" key="2">
    <source>
        <dbReference type="ARBA" id="ARBA00022536"/>
    </source>
</evidence>
<dbReference type="PROSITE" id="PS51220">
    <property type="entry name" value="NIDO"/>
    <property type="match status" value="1"/>
</dbReference>
<dbReference type="Pfam" id="PF06119">
    <property type="entry name" value="NIDO"/>
    <property type="match status" value="1"/>
</dbReference>
<dbReference type="InterPro" id="IPR018097">
    <property type="entry name" value="EGF_Ca-bd_CS"/>
</dbReference>
<evidence type="ECO:0000256" key="4">
    <source>
        <dbReference type="ARBA" id="ARBA00022737"/>
    </source>
</evidence>
<dbReference type="InterPro" id="IPR005533">
    <property type="entry name" value="AMOP_dom"/>
</dbReference>
<dbReference type="Pfam" id="PF23263">
    <property type="entry name" value="C8-3_MUC4"/>
    <property type="match status" value="1"/>
</dbReference>
<keyword evidence="7" id="KW-1015">Disulfide bond</keyword>
<dbReference type="PROSITE" id="PS00022">
    <property type="entry name" value="EGF_1"/>
    <property type="match status" value="1"/>
</dbReference>
<dbReference type="SMART" id="SM00216">
    <property type="entry name" value="VWD"/>
    <property type="match status" value="1"/>
</dbReference>
<gene>
    <name evidence="14" type="ORF">PEVE_00038298</name>
</gene>
<evidence type="ECO:0000256" key="3">
    <source>
        <dbReference type="ARBA" id="ARBA00022692"/>
    </source>
</evidence>
<accession>A0ABN8MPI2</accession>
<dbReference type="InterPro" id="IPR001881">
    <property type="entry name" value="EGF-like_Ca-bd_dom"/>
</dbReference>
<dbReference type="InterPro" id="IPR000152">
    <property type="entry name" value="EGF-type_Asp/Asn_hydroxyl_site"/>
</dbReference>
<evidence type="ECO:0008006" key="16">
    <source>
        <dbReference type="Google" id="ProtNLM"/>
    </source>
</evidence>
<dbReference type="InterPro" id="IPR003886">
    <property type="entry name" value="NIDO_dom"/>
</dbReference>
<dbReference type="Pfam" id="PF07645">
    <property type="entry name" value="EGF_CA"/>
    <property type="match status" value="1"/>
</dbReference>
<evidence type="ECO:0000256" key="6">
    <source>
        <dbReference type="ARBA" id="ARBA00023136"/>
    </source>
</evidence>
<keyword evidence="2 8" id="KW-0245">EGF-like domain</keyword>
<dbReference type="SMART" id="SM00181">
    <property type="entry name" value="EGF"/>
    <property type="match status" value="6"/>
</dbReference>
<dbReference type="InterPro" id="IPR026823">
    <property type="entry name" value="cEGF"/>
</dbReference>
<comment type="caution">
    <text evidence="8">Lacks conserved residue(s) required for the propagation of feature annotation.</text>
</comment>
<organism evidence="14 15">
    <name type="scientific">Porites evermanni</name>
    <dbReference type="NCBI Taxonomy" id="104178"/>
    <lineage>
        <taxon>Eukaryota</taxon>
        <taxon>Metazoa</taxon>
        <taxon>Cnidaria</taxon>
        <taxon>Anthozoa</taxon>
        <taxon>Hexacorallia</taxon>
        <taxon>Scleractinia</taxon>
        <taxon>Fungiina</taxon>
        <taxon>Poritidae</taxon>
        <taxon>Porites</taxon>
    </lineage>
</organism>
<dbReference type="SMART" id="SM00539">
    <property type="entry name" value="NIDO"/>
    <property type="match status" value="1"/>
</dbReference>
<evidence type="ECO:0000259" key="10">
    <source>
        <dbReference type="PROSITE" id="PS50026"/>
    </source>
</evidence>
<evidence type="ECO:0000256" key="1">
    <source>
        <dbReference type="ARBA" id="ARBA00004370"/>
    </source>
</evidence>
<evidence type="ECO:0000256" key="5">
    <source>
        <dbReference type="ARBA" id="ARBA00022989"/>
    </source>
</evidence>
<keyword evidence="3 9" id="KW-0812">Transmembrane</keyword>
<feature type="domain" description="AMOP" evidence="11">
    <location>
        <begin position="282"/>
        <end position="438"/>
    </location>
</feature>
<name>A0ABN8MPI2_9CNID</name>
<dbReference type="SMART" id="SM00179">
    <property type="entry name" value="EGF_CA"/>
    <property type="match status" value="5"/>
</dbReference>
<dbReference type="InterPro" id="IPR000742">
    <property type="entry name" value="EGF"/>
</dbReference>
<feature type="domain" description="EGF-like" evidence="10">
    <location>
        <begin position="899"/>
        <end position="940"/>
    </location>
</feature>
<evidence type="ECO:0000256" key="7">
    <source>
        <dbReference type="ARBA" id="ARBA00023157"/>
    </source>
</evidence>
<comment type="caution">
    <text evidence="14">The sequence shown here is derived from an EMBL/GenBank/DDBJ whole genome shotgun (WGS) entry which is preliminary data.</text>
</comment>
<evidence type="ECO:0000256" key="8">
    <source>
        <dbReference type="PROSITE-ProRule" id="PRU00076"/>
    </source>
</evidence>
<keyword evidence="5 9" id="KW-1133">Transmembrane helix</keyword>
<dbReference type="PROSITE" id="PS50026">
    <property type="entry name" value="EGF_3"/>
    <property type="match status" value="1"/>
</dbReference>
<evidence type="ECO:0000256" key="9">
    <source>
        <dbReference type="SAM" id="Phobius"/>
    </source>
</evidence>
<dbReference type="InterPro" id="IPR056619">
    <property type="entry name" value="C8-3_MUC4"/>
</dbReference>
<dbReference type="Gene3D" id="2.10.25.10">
    <property type="entry name" value="Laminin"/>
    <property type="match status" value="6"/>
</dbReference>
<dbReference type="PROSITE" id="PS00010">
    <property type="entry name" value="ASX_HYDROXYL"/>
    <property type="match status" value="2"/>
</dbReference>
<keyword evidence="4" id="KW-0677">Repeat</keyword>
<dbReference type="InterPro" id="IPR049883">
    <property type="entry name" value="NOTCH1_EGF-like"/>
</dbReference>
<dbReference type="Pfam" id="PF00094">
    <property type="entry name" value="VWD"/>
    <property type="match status" value="1"/>
</dbReference>
<evidence type="ECO:0000259" key="13">
    <source>
        <dbReference type="PROSITE" id="PS51233"/>
    </source>
</evidence>
<dbReference type="CDD" id="cd00054">
    <property type="entry name" value="EGF_CA"/>
    <property type="match status" value="4"/>
</dbReference>
<feature type="domain" description="VWFD" evidence="13">
    <location>
        <begin position="450"/>
        <end position="645"/>
    </location>
</feature>
<dbReference type="Pfam" id="PF12662">
    <property type="entry name" value="cEGF"/>
    <property type="match status" value="1"/>
</dbReference>
<dbReference type="Pfam" id="PF14670">
    <property type="entry name" value="FXa_inhibition"/>
    <property type="match status" value="1"/>
</dbReference>
<evidence type="ECO:0000259" key="11">
    <source>
        <dbReference type="PROSITE" id="PS50856"/>
    </source>
</evidence>
<keyword evidence="15" id="KW-1185">Reference proteome</keyword>
<dbReference type="PANTHER" id="PTHR13802:SF52">
    <property type="entry name" value="MUCIN-4"/>
    <property type="match status" value="1"/>
</dbReference>
<keyword evidence="6 9" id="KW-0472">Membrane</keyword>
<dbReference type="PROSITE" id="PS51233">
    <property type="entry name" value="VWFD"/>
    <property type="match status" value="1"/>
</dbReference>
<dbReference type="PROSITE" id="PS01187">
    <property type="entry name" value="EGF_CA"/>
    <property type="match status" value="2"/>
</dbReference>
<reference evidence="14 15" key="1">
    <citation type="submission" date="2022-05" db="EMBL/GenBank/DDBJ databases">
        <authorList>
            <consortium name="Genoscope - CEA"/>
            <person name="William W."/>
        </authorList>
    </citation>
    <scope>NUCLEOTIDE SEQUENCE [LARGE SCALE GENOMIC DNA]</scope>
</reference>
<dbReference type="InterPro" id="IPR009030">
    <property type="entry name" value="Growth_fac_rcpt_cys_sf"/>
</dbReference>
<dbReference type="PROSITE" id="PS01186">
    <property type="entry name" value="EGF_2"/>
    <property type="match status" value="3"/>
</dbReference>
<proteinExistence type="predicted"/>
<dbReference type="InterPro" id="IPR051495">
    <property type="entry name" value="Epithelial_Barrier/Signaling"/>
</dbReference>
<feature type="domain" description="NIDO" evidence="12">
    <location>
        <begin position="96"/>
        <end position="281"/>
    </location>
</feature>
<dbReference type="InterPro" id="IPR001846">
    <property type="entry name" value="VWF_type-D"/>
</dbReference>
<dbReference type="EMBL" id="CALNXI010000646">
    <property type="protein sequence ID" value="CAH3030641.1"/>
    <property type="molecule type" value="Genomic_DNA"/>
</dbReference>
<dbReference type="Proteomes" id="UP001159427">
    <property type="component" value="Unassembled WGS sequence"/>
</dbReference>
<evidence type="ECO:0000259" key="12">
    <source>
        <dbReference type="PROSITE" id="PS51220"/>
    </source>
</evidence>
<dbReference type="PANTHER" id="PTHR13802">
    <property type="entry name" value="MUCIN 4-RELATED"/>
    <property type="match status" value="1"/>
</dbReference>
<dbReference type="SUPFAM" id="SSF57196">
    <property type="entry name" value="EGF/Laminin"/>
    <property type="match status" value="1"/>
</dbReference>
<protein>
    <recommendedName>
        <fullName evidence="16">Mucin-like protein</fullName>
    </recommendedName>
</protein>
<dbReference type="PROSITE" id="PS50856">
    <property type="entry name" value="AMOP"/>
    <property type="match status" value="1"/>
</dbReference>
<dbReference type="SUPFAM" id="SSF57184">
    <property type="entry name" value="Growth factor receptor domain"/>
    <property type="match status" value="2"/>
</dbReference>
<feature type="transmembrane region" description="Helical" evidence="9">
    <location>
        <begin position="1284"/>
        <end position="1307"/>
    </location>
</feature>
<evidence type="ECO:0000313" key="15">
    <source>
        <dbReference type="Proteomes" id="UP001159427"/>
    </source>
</evidence>
<sequence>MRPSLCREELLQHYMYPYGLDNGDSEFRLGDSYYYYYGHCLELKVDRFGFPFFNKRHYKLHICRNGKIQLNYEWSFWWPQKFGVYRWFRNFAIIAPFWALTDQYFAFKASYSKVYYHVYSQDTDPTRILDRASKHVQQFGNSGEAFSNFQAKWVLVVTWENLCPYVYYPWYYYYYNWGIPNLYCPWSNTFQAVIITDFLNSFLMFNYPPGGIQWVAPVLPYYYRYWTSWYGIPAAGWNAGDNGQHYLNMKGSKTLYGMYDLDKRIGNTGLTGSYFWRIDNSDGRKALERCFTWAFFQWEINFLYWHTVYVRWDWRMACPCSGWQAWFDRRFFWDWRKYSWPNWCFESRRSKYIWYYTGRRFVYFSMRQLCCYSTDWQDWGSLKIGSPDGSRVKMQLHYYYSYWWWWWLNRNQIVYDDQQAYKYCCVDIPFCDFFYYYRPSDDCRRYIPPRRRWFWGDPHFKTLDGGNYTFNGLGEFVMIDAQNGTFQLQARTSLAQGNSTTATIFAAGAAKEENTSIVEVRVKKGGGIDILIDHTIYSNYSSLTNESVNAGRNLSISKPEENCLDVSFPSLTSVKFCEKKEMMSFIVTPGDDYKNATKGLLGTWNDNPDDDFTLPDGTELPSSLTLREIHFNFGVKWQINQSQSLFTYAPNESVHTFSKPDFEPIFADNITWHNDSLKQEAEEQCGDDHECLFDVASTNDLSVGLVTKDISVQLVNETNALDNFPPKIVNVSSEINVTLHKTVQLNITAEDEGTITFRVINKPSSAIVNTSGNVLLFTWSVTSTKRFNLSFVATDDKQASATWSPTINMCACEHGGQCVPPEEGDEVNTDSKFVYMGCACQGGYTGRFCDSDIDACEMNGQPCYAGVNCTDLPAPANVSGYTCGPCPTGFTGNGAQCADFDECQSNTSNICEQECVNIPGSFTCDCRNGYKLNADGRSCDDINECEPTSDCMQTCTNSPGSYNCSCNPELFKTDPNDWRKCVAKNPCSPDPGCDHVCYTSDDQPLCACFANYDLQSNGKTCKDIDECDPEKSLQRCNQICENTPGSYKCSCQKGFEMNRDGYTCEDINECVNDDLFNCTDEFHICVNTRGSYKCECGQNLYFIDGKCRGLEINESIPDPVLEEPRQPNTKEKENAVEITIAPSNEFKWDFDTDNSFKEKTAEVTTSYCTENRTECALKREPRFRRALDFELYIADYVHLLPGYPSNGSVSRTVAFYVQQPPGLFIGNNSVLPSNTLVDIIVLYKSELEDAIGATFSSIKALFTPTGTTTTTTRKPIEESENNNWKWIVIGVIIGILFIILIIAFVFWRIKKKKKPLKVKPGSDEVPEDAIIMESYDTASSRERLTAWK</sequence>
<evidence type="ECO:0000313" key="14">
    <source>
        <dbReference type="EMBL" id="CAH3030641.1"/>
    </source>
</evidence>
<comment type="subcellular location">
    <subcellularLocation>
        <location evidence="1">Membrane</location>
    </subcellularLocation>
</comment>